<dbReference type="PANTHER" id="PTHR46732">
    <property type="entry name" value="ATP-DEPENDENT PROTEASE LA (LON) DOMAIN PROTEIN"/>
    <property type="match status" value="1"/>
</dbReference>
<organism evidence="2 3">
    <name type="scientific">Riccia sorocarpa</name>
    <dbReference type="NCBI Taxonomy" id="122646"/>
    <lineage>
        <taxon>Eukaryota</taxon>
        <taxon>Viridiplantae</taxon>
        <taxon>Streptophyta</taxon>
        <taxon>Embryophyta</taxon>
        <taxon>Marchantiophyta</taxon>
        <taxon>Marchantiopsida</taxon>
        <taxon>Marchantiidae</taxon>
        <taxon>Marchantiales</taxon>
        <taxon>Ricciaceae</taxon>
        <taxon>Riccia</taxon>
    </lineage>
</organism>
<dbReference type="EMBL" id="JBJQOH010000003">
    <property type="protein sequence ID" value="KAL3694709.1"/>
    <property type="molecule type" value="Genomic_DNA"/>
</dbReference>
<sequence>MWIGAERRKFRHLLQKYRQNSTPVNRTTFSPRGFFRTLCEPGILTQVLTPVISELQNLARGAGRANLARLVTAMAVAAFTVAQSVIVLGAGERRDGNRDLSSVKSSLELRWLRAGAQRSRFSKISSPSWRNSKSSPMVEEQVGRGQLRWRTGEWSLGFGRKRNAEERRTGRICTSCFNGTTGNISDAMIVELPCLPFSPAEVFVPSSTKMLHLYEARFLALLDEVMGKYNNLFAHIIIEPMRPGRGDDDGKGTASFLATYGCLARVENVQRLDIGAAVTIRGIGRIKLIGLTQLEPFLKSTIVSLKDDAPGDEEAVAAALNELQATLTNVQELQIKLKVKNRPALDELDPIFQAEALGDELLQTPLEKALQWAKKGEPDNIAEAYVPSREERLSFAALQPVTGAGPGEQHRLLQERLYAMETMDTMQRLKRVTPYAEQTLANLAAKVALQSLNL</sequence>
<dbReference type="Pfam" id="PF02190">
    <property type="entry name" value="LON_substr_bdg"/>
    <property type="match status" value="1"/>
</dbReference>
<evidence type="ECO:0000259" key="1">
    <source>
        <dbReference type="Pfam" id="PF02190"/>
    </source>
</evidence>
<evidence type="ECO:0000313" key="3">
    <source>
        <dbReference type="Proteomes" id="UP001633002"/>
    </source>
</evidence>
<name>A0ABD3HWL4_9MARC</name>
<comment type="caution">
    <text evidence="2">The sequence shown here is derived from an EMBL/GenBank/DDBJ whole genome shotgun (WGS) entry which is preliminary data.</text>
</comment>
<dbReference type="Proteomes" id="UP001633002">
    <property type="component" value="Unassembled WGS sequence"/>
</dbReference>
<dbReference type="InterPro" id="IPR015947">
    <property type="entry name" value="PUA-like_sf"/>
</dbReference>
<dbReference type="InterPro" id="IPR046336">
    <property type="entry name" value="Lon_prtase_N_sf"/>
</dbReference>
<dbReference type="PANTHER" id="PTHR46732:SF5">
    <property type="entry name" value="ATP-DEPENDENT PROTEASE LA (LON) DOMAIN PROTEIN"/>
    <property type="match status" value="1"/>
</dbReference>
<gene>
    <name evidence="2" type="ORF">R1sor_008360</name>
</gene>
<dbReference type="InterPro" id="IPR003111">
    <property type="entry name" value="Lon_prtase_N"/>
</dbReference>
<dbReference type="SUPFAM" id="SSF88697">
    <property type="entry name" value="PUA domain-like"/>
    <property type="match status" value="1"/>
</dbReference>
<proteinExistence type="predicted"/>
<dbReference type="Gene3D" id="2.30.130.40">
    <property type="entry name" value="LON domain-like"/>
    <property type="match status" value="1"/>
</dbReference>
<feature type="domain" description="Lon N-terminal" evidence="1">
    <location>
        <begin position="191"/>
        <end position="338"/>
    </location>
</feature>
<evidence type="ECO:0000313" key="2">
    <source>
        <dbReference type="EMBL" id="KAL3694709.1"/>
    </source>
</evidence>
<reference evidence="2 3" key="1">
    <citation type="submission" date="2024-09" db="EMBL/GenBank/DDBJ databases">
        <title>Chromosome-scale assembly of Riccia sorocarpa.</title>
        <authorList>
            <person name="Paukszto L."/>
        </authorList>
    </citation>
    <scope>NUCLEOTIDE SEQUENCE [LARGE SCALE GENOMIC DNA]</scope>
    <source>
        <strain evidence="2">LP-2024</strain>
        <tissue evidence="2">Aerial parts of the thallus</tissue>
    </source>
</reference>
<dbReference type="AlphaFoldDB" id="A0ABD3HWL4"/>
<accession>A0ABD3HWL4</accession>
<protein>
    <recommendedName>
        <fullName evidence="1">Lon N-terminal domain-containing protein</fullName>
    </recommendedName>
</protein>
<keyword evidence="3" id="KW-1185">Reference proteome</keyword>